<sequence>MRTAVAATVGAAWAVSGTALIAVLIAIAAGGATYALTAPSPAPAAAPATTTGTSNDENVRVALKAADDSRTIFGLLSNAVTSSSSGLSAAMSGVPQIFDSVDTARAGAEQVAAGLEETATTQNALNEVSQSAGAWANTLDQVEGISGLSVAVRSSSVQLRKQLIDNPTPGSEDTVAQLDQVLAATDGLKTLESVDQLKGSLRSLTSLSDRSATALESARSSARQLRDGLTTISRARPNAESAVGNLSTGMKQLGIALKSIDDQLALIQTRLRDETRDQVEPVAAAAPAMDGSARIGWALFAAGIAGVLAYLLALVVHQRVRRVPAAQSPAPLADLARAISEIPTPSHGFPRPDTHNTDPWLPVQFAREK</sequence>
<evidence type="ECO:0000313" key="3">
    <source>
        <dbReference type="Proteomes" id="UP000001213"/>
    </source>
</evidence>
<evidence type="ECO:0000256" key="1">
    <source>
        <dbReference type="SAM" id="Phobius"/>
    </source>
</evidence>
<protein>
    <submittedName>
        <fullName evidence="2">Uncharacterized protein</fullName>
    </submittedName>
</protein>
<dbReference type="Proteomes" id="UP000001213">
    <property type="component" value="Chromosome"/>
</dbReference>
<dbReference type="EMBL" id="CP001966">
    <property type="protein sequence ID" value="ADG76696.1"/>
    <property type="molecule type" value="Genomic_DNA"/>
</dbReference>
<organism evidence="2 3">
    <name type="scientific">Tsukamurella paurometabola (strain ATCC 8368 / DSM 20162 / CCUG 35730 / CIP 100753 / JCM 10117 / KCTC 9821 / NBRC 16120 / NCIMB 702349 / NCTC 13040)</name>
    <name type="common">Corynebacterium paurometabolum</name>
    <dbReference type="NCBI Taxonomy" id="521096"/>
    <lineage>
        <taxon>Bacteria</taxon>
        <taxon>Bacillati</taxon>
        <taxon>Actinomycetota</taxon>
        <taxon>Actinomycetes</taxon>
        <taxon>Mycobacteriales</taxon>
        <taxon>Tsukamurellaceae</taxon>
        <taxon>Tsukamurella</taxon>
    </lineage>
</organism>
<feature type="transmembrane region" description="Helical" evidence="1">
    <location>
        <begin position="295"/>
        <end position="316"/>
    </location>
</feature>
<dbReference type="AlphaFoldDB" id="D5UPS8"/>
<dbReference type="KEGG" id="tpr:Tpau_0042"/>
<keyword evidence="1" id="KW-0472">Membrane</keyword>
<dbReference type="HOGENOM" id="CLU_749929_0_0_11"/>
<keyword evidence="1" id="KW-1133">Transmembrane helix</keyword>
<dbReference type="eggNOG" id="COG1511">
    <property type="taxonomic scope" value="Bacteria"/>
</dbReference>
<keyword evidence="3" id="KW-1185">Reference proteome</keyword>
<keyword evidence="1" id="KW-0812">Transmembrane</keyword>
<reference evidence="3" key="1">
    <citation type="submission" date="2010-03" db="EMBL/GenBank/DDBJ databases">
        <title>The complete chromosome of Tsukamurella paurometabola DSM 20162.</title>
        <authorList>
            <consortium name="US DOE Joint Genome Institute (JGI-PGF)"/>
            <person name="Lucas S."/>
            <person name="Copeland A."/>
            <person name="Lapidus A."/>
            <person name="Glavina del Rio T."/>
            <person name="Dalin E."/>
            <person name="Tice H."/>
            <person name="Bruce D."/>
            <person name="Goodwin L."/>
            <person name="Pitluck S."/>
            <person name="Kyrpides N."/>
            <person name="Mavromatis K."/>
            <person name="Ivanova N."/>
            <person name="Mikhailova N."/>
            <person name="Munk A.C."/>
            <person name="Brettin T."/>
            <person name="Detter J.C."/>
            <person name="Tapia R."/>
            <person name="Han C."/>
            <person name="Larimer F."/>
            <person name="Land M."/>
            <person name="Hauser L."/>
            <person name="Markowitz V."/>
            <person name="Cheng J.-F."/>
            <person name="Hugenholtz P."/>
            <person name="Woyke T."/>
            <person name="Wu D."/>
            <person name="Jando M."/>
            <person name="Brambilla E."/>
            <person name="Klenk H.-P."/>
            <person name="Eisen J.A."/>
        </authorList>
    </citation>
    <scope>NUCLEOTIDE SEQUENCE [LARGE SCALE GENOMIC DNA]</scope>
    <source>
        <strain evidence="3">ATCC 8368 / DSM 20162 / CCUG 35730 / CIP 100753 / JCM 10117 / KCTC 9821 / NBRC 16120 / NCIMB 702349 / NCTC 13040</strain>
    </source>
</reference>
<gene>
    <name evidence="2" type="ordered locus">Tpau_0042</name>
</gene>
<accession>D5UPS8</accession>
<name>D5UPS8_TSUPD</name>
<reference evidence="2 3" key="2">
    <citation type="journal article" date="2011" name="Stand. Genomic Sci.">
        <title>Complete genome sequence of Tsukamurella paurometabola type strain (no. 33).</title>
        <authorList>
            <person name="Munk A.C."/>
            <person name="Lapidus A."/>
            <person name="Lucas S."/>
            <person name="Nolan M."/>
            <person name="Tice H."/>
            <person name="Cheng J.F."/>
            <person name="Del Rio T.G."/>
            <person name="Goodwin L."/>
            <person name="Pitluck S."/>
            <person name="Liolios K."/>
            <person name="Huntemann M."/>
            <person name="Ivanova N."/>
            <person name="Mavromatis K."/>
            <person name="Mikhailova N."/>
            <person name="Pati A."/>
            <person name="Chen A."/>
            <person name="Palaniappan K."/>
            <person name="Tapia R."/>
            <person name="Han C."/>
            <person name="Land M."/>
            <person name="Hauser L."/>
            <person name="Chang Y.J."/>
            <person name="Jeffries C.D."/>
            <person name="Brettin T."/>
            <person name="Yasawong M."/>
            <person name="Brambilla E.M."/>
            <person name="Rohde M."/>
            <person name="Sikorski J."/>
            <person name="Goker M."/>
            <person name="Detter J.C."/>
            <person name="Woyke T."/>
            <person name="Bristow J."/>
            <person name="Eisen J.A."/>
            <person name="Markowitz V."/>
            <person name="Hugenholtz P."/>
            <person name="Kyrpides N.C."/>
            <person name="Klenk H.P."/>
        </authorList>
    </citation>
    <scope>NUCLEOTIDE SEQUENCE [LARGE SCALE GENOMIC DNA]</scope>
    <source>
        <strain evidence="3">ATCC 8368 / DSM 20162 / CCUG 35730 / CIP 100753 / JCM 10117 / KCTC 9821 / NBRC 16120 / NCIMB 702349 / NCTC 13040</strain>
    </source>
</reference>
<evidence type="ECO:0000313" key="2">
    <source>
        <dbReference type="EMBL" id="ADG76696.1"/>
    </source>
</evidence>
<proteinExistence type="predicted"/>